<evidence type="ECO:0000259" key="2">
    <source>
        <dbReference type="Pfam" id="PF00582"/>
    </source>
</evidence>
<dbReference type="EMBL" id="JACJID010000010">
    <property type="protein sequence ID" value="MBA8932044.1"/>
    <property type="molecule type" value="Genomic_DNA"/>
</dbReference>
<dbReference type="Gene3D" id="3.40.50.620">
    <property type="entry name" value="HUPs"/>
    <property type="match status" value="1"/>
</dbReference>
<evidence type="ECO:0000256" key="1">
    <source>
        <dbReference type="ARBA" id="ARBA00008791"/>
    </source>
</evidence>
<name>A0ABR6BYR1_9PSEU</name>
<dbReference type="SUPFAM" id="SSF52402">
    <property type="entry name" value="Adenine nucleotide alpha hydrolases-like"/>
    <property type="match status" value="1"/>
</dbReference>
<dbReference type="PANTHER" id="PTHR46553">
    <property type="entry name" value="ADENINE NUCLEOTIDE ALPHA HYDROLASES-LIKE SUPERFAMILY PROTEIN"/>
    <property type="match status" value="1"/>
</dbReference>
<dbReference type="Pfam" id="PF00582">
    <property type="entry name" value="Usp"/>
    <property type="match status" value="1"/>
</dbReference>
<gene>
    <name evidence="3" type="ORF">BC739_009303</name>
</gene>
<protein>
    <submittedName>
        <fullName evidence="3">Nucleotide-binding universal stress UspA family protein</fullName>
    </submittedName>
</protein>
<feature type="domain" description="UspA" evidence="2">
    <location>
        <begin position="5"/>
        <end position="133"/>
    </location>
</feature>
<dbReference type="InterPro" id="IPR006016">
    <property type="entry name" value="UspA"/>
</dbReference>
<evidence type="ECO:0000313" key="4">
    <source>
        <dbReference type="Proteomes" id="UP000517916"/>
    </source>
</evidence>
<dbReference type="Proteomes" id="UP000517916">
    <property type="component" value="Unassembled WGS sequence"/>
</dbReference>
<accession>A0ABR6BYR1</accession>
<sequence length="144" mass="15444">MGARMIVVGVDWSRSSLGAVRWALAESQRRDCEVEAVTAWQADPLVTGPPPIVEPGHRLSQAVEAVCGPGAPAVPVREVLLPGWAPEVLEERSRYAELLVLGRRGYTRLTGKLLGSVTAHCVQHAHCPVAIVPAPVEHRPEPLG</sequence>
<proteinExistence type="inferred from homology"/>
<dbReference type="PANTHER" id="PTHR46553:SF3">
    <property type="entry name" value="ADENINE NUCLEOTIDE ALPHA HYDROLASES-LIKE SUPERFAMILY PROTEIN"/>
    <property type="match status" value="1"/>
</dbReference>
<dbReference type="InterPro" id="IPR006015">
    <property type="entry name" value="Universal_stress_UspA"/>
</dbReference>
<dbReference type="RefSeq" id="WP_025357103.1">
    <property type="nucleotide sequence ID" value="NZ_BAAABQ010000042.1"/>
</dbReference>
<comment type="caution">
    <text evidence="3">The sequence shown here is derived from an EMBL/GenBank/DDBJ whole genome shotgun (WGS) entry which is preliminary data.</text>
</comment>
<keyword evidence="4" id="KW-1185">Reference proteome</keyword>
<dbReference type="InterPro" id="IPR014729">
    <property type="entry name" value="Rossmann-like_a/b/a_fold"/>
</dbReference>
<reference evidence="3 4" key="1">
    <citation type="submission" date="2020-08" db="EMBL/GenBank/DDBJ databases">
        <title>Genomic Encyclopedia of Archaeal and Bacterial Type Strains, Phase II (KMG-II): from individual species to whole genera.</title>
        <authorList>
            <person name="Goeker M."/>
        </authorList>
    </citation>
    <scope>NUCLEOTIDE SEQUENCE [LARGE SCALE GENOMIC DNA]</scope>
    <source>
        <strain evidence="3 4">DSM 43850</strain>
    </source>
</reference>
<dbReference type="PRINTS" id="PR01438">
    <property type="entry name" value="UNVRSLSTRESS"/>
</dbReference>
<comment type="similarity">
    <text evidence="1">Belongs to the universal stress protein A family.</text>
</comment>
<evidence type="ECO:0000313" key="3">
    <source>
        <dbReference type="EMBL" id="MBA8932044.1"/>
    </source>
</evidence>
<organism evidence="3 4">
    <name type="scientific">Kutzneria viridogrisea</name>
    <dbReference type="NCBI Taxonomy" id="47990"/>
    <lineage>
        <taxon>Bacteria</taxon>
        <taxon>Bacillati</taxon>
        <taxon>Actinomycetota</taxon>
        <taxon>Actinomycetes</taxon>
        <taxon>Pseudonocardiales</taxon>
        <taxon>Pseudonocardiaceae</taxon>
        <taxon>Kutzneria</taxon>
    </lineage>
</organism>